<feature type="compositionally biased region" description="Gly residues" evidence="1">
    <location>
        <begin position="468"/>
        <end position="482"/>
    </location>
</feature>
<feature type="compositionally biased region" description="Basic and acidic residues" evidence="1">
    <location>
        <begin position="1920"/>
        <end position="1930"/>
    </location>
</feature>
<feature type="region of interest" description="Disordered" evidence="1">
    <location>
        <begin position="1888"/>
        <end position="1952"/>
    </location>
</feature>
<evidence type="ECO:0000313" key="3">
    <source>
        <dbReference type="Proteomes" id="UP000186817"/>
    </source>
</evidence>
<dbReference type="InterPro" id="IPR001584">
    <property type="entry name" value="Integrase_cat-core"/>
</dbReference>
<feature type="compositionally biased region" description="Polar residues" evidence="1">
    <location>
        <begin position="1988"/>
        <end position="2005"/>
    </location>
</feature>
<dbReference type="SUPFAM" id="SSF53098">
    <property type="entry name" value="Ribonuclease H-like"/>
    <property type="match status" value="1"/>
</dbReference>
<dbReference type="InterPro" id="IPR012337">
    <property type="entry name" value="RNaseH-like_sf"/>
</dbReference>
<organism evidence="2 3">
    <name type="scientific">Symbiodinium microadriaticum</name>
    <name type="common">Dinoflagellate</name>
    <name type="synonym">Zooxanthella microadriatica</name>
    <dbReference type="NCBI Taxonomy" id="2951"/>
    <lineage>
        <taxon>Eukaryota</taxon>
        <taxon>Sar</taxon>
        <taxon>Alveolata</taxon>
        <taxon>Dinophyceae</taxon>
        <taxon>Suessiales</taxon>
        <taxon>Symbiodiniaceae</taxon>
        <taxon>Symbiodinium</taxon>
    </lineage>
</organism>
<gene>
    <name evidence="2" type="primary">GIP</name>
    <name evidence="2" type="ORF">AK812_SmicGene26202</name>
</gene>
<accession>A0A1Q9DA13</accession>
<proteinExistence type="predicted"/>
<dbReference type="PROSITE" id="PS50158">
    <property type="entry name" value="ZF_CCHC"/>
    <property type="match status" value="1"/>
</dbReference>
<feature type="region of interest" description="Disordered" evidence="1">
    <location>
        <begin position="374"/>
        <end position="403"/>
    </location>
</feature>
<comment type="caution">
    <text evidence="2">The sequence shown here is derived from an EMBL/GenBank/DDBJ whole genome shotgun (WGS) entry which is preliminary data.</text>
</comment>
<dbReference type="Proteomes" id="UP000186817">
    <property type="component" value="Unassembled WGS sequence"/>
</dbReference>
<dbReference type="PROSITE" id="PS50994">
    <property type="entry name" value="INTEGRASE"/>
    <property type="match status" value="1"/>
</dbReference>
<dbReference type="Pfam" id="PF07727">
    <property type="entry name" value="RVT_2"/>
    <property type="match status" value="1"/>
</dbReference>
<evidence type="ECO:0000313" key="2">
    <source>
        <dbReference type="EMBL" id="OLP92042.1"/>
    </source>
</evidence>
<dbReference type="GO" id="GO:0003676">
    <property type="term" value="F:nucleic acid binding"/>
    <property type="evidence" value="ECO:0007669"/>
    <property type="project" value="InterPro"/>
</dbReference>
<feature type="region of interest" description="Disordered" evidence="1">
    <location>
        <begin position="1848"/>
        <end position="1870"/>
    </location>
</feature>
<dbReference type="Gene3D" id="4.10.60.10">
    <property type="entry name" value="Zinc finger, CCHC-type"/>
    <property type="match status" value="1"/>
</dbReference>
<dbReference type="GO" id="GO:0015074">
    <property type="term" value="P:DNA integration"/>
    <property type="evidence" value="ECO:0007669"/>
    <property type="project" value="InterPro"/>
</dbReference>
<sequence>MAAFFDEDLLSDPADEGADGAEPADFEAPKFAAADEDRHSATGAGNGSSGAGSNDTSVMTPLSAGRRKRGCRGGAGKDAAAPKAQAGTKPDNDASKRWRSGAIPTAPVFDGDVEGNPYCLRQYRRRLWRWVRITREFLPPNEQALRALEQLRGDAELELEEVEDSRYDCDDGISVLLRDLETSFGERELFRQGGTIREYESIGRLQGESVNAFIRRFRLLERKMQESKVPAYPEAARVVKLLDGLRLEERSTAQILLAAGNKYEMKGVLDALRVHYPPGMSITGVPRHRLEFRKQQGRSRGKSSYAPSTSSTMSTLSGSTSSRSRGTGRQWKQWNTTWEDDYEATTEGDYLEAVPENHEEDVPDDTLEEYEYQAEPDDQGEYQDENVDDGPEQDEENSAMPYDEQGDDMQALLSAAQALTVTSKRLAGLVQARGFYQSGKPSSGGTLKGSKGRGKGGKSKGKGFSSKGAGGKGSGHSASGGKGKGKTDQGKGAKAGTPLHRSRLKGSLCLGCGSPDHWIKDCPSFNVHNAQVSTAGIELDAEGNVVAECWMVTVEPEPEKIVRLPALSPEDASTSDFAQLQDLALEYIGCNDKMTRNPSVLLNYHNFQNAAFMIADTGCQRQVAGQAWHNQKALEIKPLQALALDDSCHFSFGPGRPLRSQGRFAYPAVIGGEPLMLCVSSVEASAPALLSRKAFESLGAVPDVYSGTIYFRALDKSSQLWLSPCGHLSIRIDEWPEDPFAWPLFDVPPEAPDAIHPAAYRSTAALKKIVESARLVPHARASMDDQLAEHDGPSARVRDDSAADSALLFSHQPEAGPPRCHPPHTHGAEHCHNYVVVECSDGSEKSTQLGPLHEGPVDLPASFRWVLDQKNDMILATPKASPSAETPLNLTKETLDRTTSGTGALSRLFATVLHALASICAYKDSGNSGFLSSTEANAGRQWHGTASTASNVSEERMSVDPEPENFEDWTQEDAWHLWHGTEFEDNLEGSEPGELFDPNNHIPDVDRRVVSLKKGTCKRLLGNAKALREVWLSEIKVYELRTRRARSMRKYGVDVVEVYGGHAGITETALQRGLRVLQPVDAIYDLKLHGPRDYDLLQELLLRHRPFLTIYEIPCTAWSRVQHLNYDHQELQQLRQRQQGAIEAMVKTILALHREGCHFLIENPAGTPFWDHPALRRLRSVPGAAMRTGHMCRFGLADKEGRLLKKPTAWLSDLPEVLNSVALECQCEPQRAHGRCLGGQITRSAQVYTPQLCEAVVDGLQASLTAHGDERFCRSSAQRNEDDVAEVLFVDVNRHVDSWKPLLQEAEERLRGKAAMSAIVKAATPFFENIRTLVPWELMRVQISRTPMVRRLPIKVISAGAKHRGVVLHLSDDSIRIEAEAIKPILENSASRFASPVRTAIFFYGTAPDSSLDPTENLQPESKHVPSAARAKQTEELDSADALLPFQAGYRDITFPGLDRETPKWLLQALRRIHTNLGHPPKEALVRHLVHAGAHDNAVRAARHLQCEVCRRVAPPRAARPVKPFVPHRFNDRLSLDILFLKGIRGATYAYLNQVDSATSYQALAHLVNRTEVEVLKVLVNGWFTFFGYPDQLLLDAEGAFKGYRFESLQAQCGVKLAYIPADAHHQLGHAERHGQAIRYVVRALVSQFAPTSTPEMNLVVSMATAAKNSLMRRSGSAPSQWVFGRLPRLPGALLSTGGTVEACQLLEDSERLRQIESVRAEAMAQYIRFEYDSTLRAALLRKGRPFRGPFEVGQRVAYYRARNQLDGQGTLEGYRQGVIVALDGPNGNLWVRTLRGRLVLCSREQCRVVPPHAEEEWWQPGQQDLDLLKNFEEDLPRHPLAFRAADSGAAPAADSLPADLPLDARGQPVLEPSPPLMLEPLMLVPPTPRTIPPSTPRIAPATPGGGHGGPTPLTLPSVPEDKALVRESTDSAQDLPLVPEQSSATSAQDLAPVPEQLSATSAQDLALVPEQSSASSSMLPTRGESVSRASRTLPTRGESVSRQTSNRDDSVSRQVTSERRSSGGLTSELERLIEAEYPDQRGTKRHASSTPEEVQLQDALLRSARPPFSDAAHRDDEQRVVGEGEGHTDLAQSFPVAWNSDLTFCQQCGEQHRVLRDEAPSCARCGCRQFVTNPADVLSWFDEVQERQAFDAILPAESDKQPLDDQGGPADAPHPLQAQAWKADVDHVSPTRRLDILRRHARGAQLQAGWDGTPYELQPFFENHAFLNTAHVYGDHEERPNLTKGLGDDHLVSFATPSTTSTSECLAANLLKQGVFDHDACQQLLDTVRLRPPSRSCHTDRTDSGNLVLGLFSHGNFSGITRDTVKHEQLTRYLTSYLKFHGVCGPTTSVSVSHNVGAVPHRDYHNAKDSMNYHLTLGEHTGGRLWVQADGAELTDPDGVVWRKINGKRVAGYYHDAFQQVLEFSPSDLHETEKFVGDRWSITAYTTRSVDTARLRDLHRLRQLGFSPVRHQGRKLRKWLEWSTFQAYPLTAAAESQEQIAMETSGDEGDDGGHVHEASRAKKQALKKELPWKAMTPEERPSFVAAVKAEWQEWLKWSSCHPVQMKPGAVDRSLILKSRLCYRWKPKAEEEGKYKAKARLVVAGFADPHLPLLTRDSPVLSRAGFMLLLQWSCSQKVALWNGDCRSAFLQGRPDDERPTPIFMAPPKDPIALEAIPEWNDSTLLYKLSAPVYGQSNAPRRWYLHVVDVMEGLNWTRHTLDPCLFLYRDNDTVVAVLGIHVDDVITAALDGYAKVLDEVHSKFEWGSPWVSRDFKFVGRRIKQREDGTITIDQEGYVAEVPLTKTKLEPSTPLQDYPDLVTEYRSGIGSLQWLAGTTRGDISADVSLIQKPPKDLLVSDLLEINAVLRYVRATQDSFVRLHPVNLTNLLFICYGDSGWGNAYGGKSQGGLLVVATDDSVYSEPRPGSILEWKSYRHQRVLRSTLAAEACALDRAQDYGNYLALMFSEMTDGQFLATHNARPAYPVIPVTDSRSVWDSVHRMSTTFAEKRVEVDIAGLRESCRGLRWVPTEQQKADCLTKRSKTLRDEFRKFLANPSVTLTEARSVEDMFTGQANAKWR</sequence>
<reference evidence="2 3" key="1">
    <citation type="submission" date="2016-02" db="EMBL/GenBank/DDBJ databases">
        <title>Genome analysis of coral dinoflagellate symbionts highlights evolutionary adaptations to a symbiotic lifestyle.</title>
        <authorList>
            <person name="Aranda M."/>
            <person name="Li Y."/>
            <person name="Liew Y.J."/>
            <person name="Baumgarten S."/>
            <person name="Simakov O."/>
            <person name="Wilson M."/>
            <person name="Piel J."/>
            <person name="Ashoor H."/>
            <person name="Bougouffa S."/>
            <person name="Bajic V.B."/>
            <person name="Ryu T."/>
            <person name="Ravasi T."/>
            <person name="Bayer T."/>
            <person name="Micklem G."/>
            <person name="Kim H."/>
            <person name="Bhak J."/>
            <person name="Lajeunesse T.C."/>
            <person name="Voolstra C.R."/>
        </authorList>
    </citation>
    <scope>NUCLEOTIDE SEQUENCE [LARGE SCALE GENOMIC DNA]</scope>
    <source>
        <strain evidence="2 3">CCMP2467</strain>
    </source>
</reference>
<dbReference type="InterPro" id="IPR001878">
    <property type="entry name" value="Znf_CCHC"/>
</dbReference>
<feature type="region of interest" description="Disordered" evidence="1">
    <location>
        <begin position="435"/>
        <end position="499"/>
    </location>
</feature>
<dbReference type="InterPro" id="IPR013103">
    <property type="entry name" value="RVT_2"/>
</dbReference>
<evidence type="ECO:0000256" key="1">
    <source>
        <dbReference type="SAM" id="MobiDB-lite"/>
    </source>
</evidence>
<feature type="compositionally biased region" description="Acidic residues" evidence="1">
    <location>
        <begin position="374"/>
        <end position="397"/>
    </location>
</feature>
<name>A0A1Q9DA13_SYMMI</name>
<feature type="compositionally biased region" description="Basic and acidic residues" evidence="1">
    <location>
        <begin position="2029"/>
        <end position="2043"/>
    </location>
</feature>
<keyword evidence="3" id="KW-1185">Reference proteome</keyword>
<feature type="compositionally biased region" description="Low complexity" evidence="1">
    <location>
        <begin position="303"/>
        <end position="329"/>
    </location>
</feature>
<dbReference type="GO" id="GO:0008270">
    <property type="term" value="F:zinc ion binding"/>
    <property type="evidence" value="ECO:0007669"/>
    <property type="project" value="InterPro"/>
</dbReference>
<protein>
    <submittedName>
        <fullName evidence="2">Copia protein</fullName>
    </submittedName>
</protein>
<feature type="compositionally biased region" description="Basic and acidic residues" evidence="1">
    <location>
        <begin position="2006"/>
        <end position="2022"/>
    </location>
</feature>
<dbReference type="SMART" id="SM00343">
    <property type="entry name" value="ZnF_C2HC"/>
    <property type="match status" value="1"/>
</dbReference>
<feature type="region of interest" description="Disordered" evidence="1">
    <location>
        <begin position="293"/>
        <end position="336"/>
    </location>
</feature>
<dbReference type="Gene3D" id="3.30.420.10">
    <property type="entry name" value="Ribonuclease H-like superfamily/Ribonuclease H"/>
    <property type="match status" value="1"/>
</dbReference>
<feature type="compositionally biased region" description="Low complexity" evidence="1">
    <location>
        <begin position="438"/>
        <end position="449"/>
    </location>
</feature>
<dbReference type="OrthoDB" id="413361at2759"/>
<dbReference type="EMBL" id="LSRX01000637">
    <property type="protein sequence ID" value="OLP92042.1"/>
    <property type="molecule type" value="Genomic_DNA"/>
</dbReference>
<feature type="region of interest" description="Disordered" evidence="1">
    <location>
        <begin position="1"/>
        <end position="104"/>
    </location>
</feature>
<feature type="region of interest" description="Disordered" evidence="1">
    <location>
        <begin position="1969"/>
        <end position="2057"/>
    </location>
</feature>
<feature type="compositionally biased region" description="Low complexity" evidence="1">
    <location>
        <begin position="77"/>
        <end position="89"/>
    </location>
</feature>
<feature type="compositionally biased region" description="Acidic residues" evidence="1">
    <location>
        <begin position="1"/>
        <end position="25"/>
    </location>
</feature>
<dbReference type="InterPro" id="IPR036397">
    <property type="entry name" value="RNaseH_sf"/>
</dbReference>
<feature type="compositionally biased region" description="Basic residues" evidence="1">
    <location>
        <begin position="450"/>
        <end position="461"/>
    </location>
</feature>
<feature type="compositionally biased region" description="Polar residues" evidence="1">
    <location>
        <begin position="1971"/>
        <end position="1980"/>
    </location>
</feature>